<dbReference type="Proteomes" id="UP001226762">
    <property type="component" value="Unassembled WGS sequence"/>
</dbReference>
<evidence type="ECO:0000259" key="8">
    <source>
        <dbReference type="SMART" id="SM00889"/>
    </source>
</evidence>
<evidence type="ECO:0000313" key="9">
    <source>
        <dbReference type="EMBL" id="MDQ2089836.1"/>
    </source>
</evidence>
<evidence type="ECO:0000259" key="7">
    <source>
        <dbReference type="SMART" id="SM00838"/>
    </source>
</evidence>
<dbReference type="GO" id="GO:0005525">
    <property type="term" value="F:GTP binding"/>
    <property type="evidence" value="ECO:0007669"/>
    <property type="project" value="UniProtKB-KW"/>
</dbReference>
<keyword evidence="3 9" id="KW-0251">Elongation factor</keyword>
<dbReference type="CDD" id="cd03713">
    <property type="entry name" value="EFG_mtEFG_C"/>
    <property type="match status" value="1"/>
</dbReference>
<dbReference type="InterPro" id="IPR047872">
    <property type="entry name" value="EFG_IV"/>
</dbReference>
<dbReference type="EMBL" id="JANHAX010000002">
    <property type="protein sequence ID" value="MDQ2089836.1"/>
    <property type="molecule type" value="Genomic_DNA"/>
</dbReference>
<keyword evidence="2" id="KW-0547">Nucleotide-binding</keyword>
<dbReference type="Gene3D" id="3.40.50.300">
    <property type="entry name" value="P-loop containing nucleotide triphosphate hydrolases"/>
    <property type="match status" value="1"/>
</dbReference>
<dbReference type="SUPFAM" id="SSF52540">
    <property type="entry name" value="P-loop containing nucleoside triphosphate hydrolases"/>
    <property type="match status" value="1"/>
</dbReference>
<dbReference type="SUPFAM" id="SSF54980">
    <property type="entry name" value="EF-G C-terminal domain-like"/>
    <property type="match status" value="2"/>
</dbReference>
<dbReference type="Pfam" id="PF00009">
    <property type="entry name" value="GTP_EFTU"/>
    <property type="match status" value="1"/>
</dbReference>
<dbReference type="CDD" id="cd01434">
    <property type="entry name" value="EFG_mtEFG1_IV"/>
    <property type="match status" value="1"/>
</dbReference>
<dbReference type="InterPro" id="IPR027417">
    <property type="entry name" value="P-loop_NTPase"/>
</dbReference>
<evidence type="ECO:0000256" key="5">
    <source>
        <dbReference type="ARBA" id="ARBA00023134"/>
    </source>
</evidence>
<dbReference type="InterPro" id="IPR000795">
    <property type="entry name" value="T_Tr_GTP-bd_dom"/>
</dbReference>
<dbReference type="InterPro" id="IPR041095">
    <property type="entry name" value="EFG_II"/>
</dbReference>
<gene>
    <name evidence="9" type="ORF">NO357_07995</name>
</gene>
<dbReference type="InterPro" id="IPR014721">
    <property type="entry name" value="Ribsml_uS5_D2-typ_fold_subgr"/>
</dbReference>
<comment type="caution">
    <text evidence="9">The sequence shown here is derived from an EMBL/GenBank/DDBJ whole genome shotgun (WGS) entry which is preliminary data.</text>
</comment>
<reference evidence="9" key="1">
    <citation type="submission" date="2022-07" db="EMBL/GenBank/DDBJ databases">
        <authorList>
            <person name="Otstavnykh N."/>
            <person name="Isaeva M."/>
            <person name="Bystritskaya E."/>
        </authorList>
    </citation>
    <scope>NUCLEOTIDE SEQUENCE</scope>
    <source>
        <strain evidence="9">KCTC 52189</strain>
    </source>
</reference>
<dbReference type="SUPFAM" id="SSF54211">
    <property type="entry name" value="Ribosomal protein S5 domain 2-like"/>
    <property type="match status" value="1"/>
</dbReference>
<organism evidence="9 10">
    <name type="scientific">Marimonas arenosa</name>
    <dbReference type="NCBI Taxonomy" id="1795305"/>
    <lineage>
        <taxon>Bacteria</taxon>
        <taxon>Pseudomonadati</taxon>
        <taxon>Pseudomonadota</taxon>
        <taxon>Alphaproteobacteria</taxon>
        <taxon>Rhodobacterales</taxon>
        <taxon>Paracoccaceae</taxon>
        <taxon>Marimonas</taxon>
    </lineage>
</organism>
<dbReference type="PANTHER" id="PTHR43261:SF7">
    <property type="entry name" value="ELONGATION FACTOR G-LIKE PROTEIN"/>
    <property type="match status" value="1"/>
</dbReference>
<dbReference type="SMART" id="SM00838">
    <property type="entry name" value="EFG_C"/>
    <property type="match status" value="1"/>
</dbReference>
<dbReference type="Pfam" id="PF14492">
    <property type="entry name" value="EFG_III"/>
    <property type="match status" value="1"/>
</dbReference>
<dbReference type="InterPro" id="IPR035649">
    <property type="entry name" value="EFG_V"/>
</dbReference>
<name>A0AAE3WAX8_9RHOB</name>
<feature type="domain" description="Elongation factor EFG" evidence="7">
    <location>
        <begin position="546"/>
        <end position="628"/>
    </location>
</feature>
<keyword evidence="4" id="KW-0648">Protein biosynthesis</keyword>
<dbReference type="NCBIfam" id="NF009379">
    <property type="entry name" value="PRK12740.1-3"/>
    <property type="match status" value="1"/>
</dbReference>
<evidence type="ECO:0000313" key="10">
    <source>
        <dbReference type="Proteomes" id="UP001226762"/>
    </source>
</evidence>
<dbReference type="Gene3D" id="3.30.70.870">
    <property type="entry name" value="Elongation Factor G (Translational Gtpase), domain 3"/>
    <property type="match status" value="1"/>
</dbReference>
<dbReference type="Pfam" id="PF00679">
    <property type="entry name" value="EFG_C"/>
    <property type="match status" value="1"/>
</dbReference>
<proteinExistence type="predicted"/>
<comment type="function">
    <text evidence="6">Catalyzes the GTP-dependent ribosomal translocation step during translation elongation. During this step, the ribosome changes from the pre-translocational (PRE) to the post-translocational (POST) state as the newly formed A-site-bound peptidyl-tRNA and P-site-bound deacylated tRNA move to the P and E sites, respectively. Catalyzes the coordinated movement of the two tRNA molecules, the mRNA and conformational changes in the ribosome.</text>
</comment>
<evidence type="ECO:0000256" key="1">
    <source>
        <dbReference type="ARBA" id="ARBA00017872"/>
    </source>
</evidence>
<evidence type="ECO:0000256" key="2">
    <source>
        <dbReference type="ARBA" id="ARBA00022741"/>
    </source>
</evidence>
<dbReference type="GO" id="GO:0032790">
    <property type="term" value="P:ribosome disassembly"/>
    <property type="evidence" value="ECO:0007669"/>
    <property type="project" value="TreeGrafter"/>
</dbReference>
<dbReference type="GO" id="GO:0003924">
    <property type="term" value="F:GTPase activity"/>
    <property type="evidence" value="ECO:0007669"/>
    <property type="project" value="InterPro"/>
</dbReference>
<keyword evidence="5" id="KW-0342">GTP-binding</keyword>
<dbReference type="RefSeq" id="WP_306735106.1">
    <property type="nucleotide sequence ID" value="NZ_JANHAX010000002.1"/>
</dbReference>
<sequence length="629" mass="67030">MRAFAVIGPSQSGKATLIQALAGLDGGRSQSLTLMGGASVTKFSFMGDDWAGFYVPGGLENMAQVGHVLAACDAAILCVPAAVDAAVLSAPYLRILEESGIPSFIFVNGIDNTTDRISDIIAELQHYCAHGIILRQVPMRVDGKTVGSIDLISERAWEYHDGERSSLVELPKEMRAREQEARAELLESLADLDDHLLEEIIEDKRPPTEELYDIATRALQHHDLVEALLGSATNGNGILRMMKSLRHEVPEMGALRERMALSGDVLAAGALADNLKHIGKAVLIRALAGGVTAGARLAGGAIGNLADVDTKTQLDTLKPGEIGLAIKSDHLSLGAFFTADGTVDLPGWAQPHPPGLRRMVQPVKERDEAKLSTALGRIAEIDLGVTLSQDEGVGHVVVGVHGPQHLRRITEKLDDGFGIKVEASEVPTALRETIRKGVEKHYRHRKQSGGAGQFADVLIDIAPMPLGSGFVFEEVVKGGAVPRNYIPSVEAGAREALLQGPAGHPVVDVKVTLKDGKSHSVDSSDYAFRTAGKAAVREALSETGTMVLQPIMQVDIQVPSNFAGGLVQLVSGLKGQVQGFENHPEASGWEVFRALLPMSALEDLAQSLGGTTRGTAWFSAELDHYEAVH</sequence>
<keyword evidence="10" id="KW-1185">Reference proteome</keyword>
<dbReference type="GO" id="GO:0097216">
    <property type="term" value="F:guanosine tetraphosphate binding"/>
    <property type="evidence" value="ECO:0007669"/>
    <property type="project" value="UniProtKB-ARBA"/>
</dbReference>
<dbReference type="SMART" id="SM00889">
    <property type="entry name" value="EFG_IV"/>
    <property type="match status" value="1"/>
</dbReference>
<dbReference type="InterPro" id="IPR035647">
    <property type="entry name" value="EFG_III/V"/>
</dbReference>
<protein>
    <recommendedName>
        <fullName evidence="1">Elongation factor G</fullName>
    </recommendedName>
</protein>
<evidence type="ECO:0000256" key="4">
    <source>
        <dbReference type="ARBA" id="ARBA00022917"/>
    </source>
</evidence>
<dbReference type="InterPro" id="IPR005517">
    <property type="entry name" value="Transl_elong_EFG/EF2_IV"/>
</dbReference>
<dbReference type="InterPro" id="IPR020568">
    <property type="entry name" value="Ribosomal_Su5_D2-typ_SF"/>
</dbReference>
<dbReference type="Pfam" id="PF03764">
    <property type="entry name" value="EFG_IV"/>
    <property type="match status" value="1"/>
</dbReference>
<dbReference type="AlphaFoldDB" id="A0AAE3WAX8"/>
<evidence type="ECO:0000256" key="3">
    <source>
        <dbReference type="ARBA" id="ARBA00022768"/>
    </source>
</evidence>
<feature type="domain" description="Translation elongation factor EFG/EF2" evidence="8">
    <location>
        <begin position="427"/>
        <end position="544"/>
    </location>
</feature>
<reference evidence="9" key="2">
    <citation type="submission" date="2023-02" db="EMBL/GenBank/DDBJ databases">
        <title>'Rhodoalgimonas zhirmunskyi' gen. nov., isolated from a red alga.</title>
        <authorList>
            <person name="Nedashkovskaya O.I."/>
            <person name="Otstavnykh N.Y."/>
            <person name="Bystritskaya E.P."/>
            <person name="Balabanova L.A."/>
            <person name="Isaeva M.P."/>
        </authorList>
    </citation>
    <scope>NUCLEOTIDE SEQUENCE</scope>
    <source>
        <strain evidence="9">KCTC 52189</strain>
    </source>
</reference>
<dbReference type="Gene3D" id="3.30.70.240">
    <property type="match status" value="1"/>
</dbReference>
<dbReference type="PANTHER" id="PTHR43261">
    <property type="entry name" value="TRANSLATION ELONGATION FACTOR G-RELATED"/>
    <property type="match status" value="1"/>
</dbReference>
<dbReference type="InterPro" id="IPR000640">
    <property type="entry name" value="EFG_V-like"/>
</dbReference>
<evidence type="ECO:0000256" key="6">
    <source>
        <dbReference type="ARBA" id="ARBA00024731"/>
    </source>
</evidence>
<dbReference type="Gene3D" id="3.30.230.10">
    <property type="match status" value="1"/>
</dbReference>
<accession>A0AAE3WAX8</accession>
<dbReference type="GO" id="GO:0003746">
    <property type="term" value="F:translation elongation factor activity"/>
    <property type="evidence" value="ECO:0007669"/>
    <property type="project" value="UniProtKB-KW"/>
</dbReference>